<reference evidence="2 3" key="1">
    <citation type="journal article" date="2012" name="Genome Biol.">
        <title>Genome and low-iron response of an oceanic diatom adapted to chronic iron limitation.</title>
        <authorList>
            <person name="Lommer M."/>
            <person name="Specht M."/>
            <person name="Roy A.S."/>
            <person name="Kraemer L."/>
            <person name="Andreson R."/>
            <person name="Gutowska M.A."/>
            <person name="Wolf J."/>
            <person name="Bergner S.V."/>
            <person name="Schilhabel M.B."/>
            <person name="Klostermeier U.C."/>
            <person name="Beiko R.G."/>
            <person name="Rosenstiel P."/>
            <person name="Hippler M."/>
            <person name="Laroche J."/>
        </authorList>
    </citation>
    <scope>NUCLEOTIDE SEQUENCE [LARGE SCALE GENOMIC DNA]</scope>
    <source>
        <strain evidence="2 3">CCMP1005</strain>
    </source>
</reference>
<feature type="compositionally biased region" description="Gly residues" evidence="1">
    <location>
        <begin position="217"/>
        <end position="240"/>
    </location>
</feature>
<dbReference type="EMBL" id="AGNL01018750">
    <property type="protein sequence ID" value="EJK62603.1"/>
    <property type="molecule type" value="Genomic_DNA"/>
</dbReference>
<dbReference type="eggNOG" id="KOG1993">
    <property type="taxonomic scope" value="Eukaryota"/>
</dbReference>
<accession>K0S8X8</accession>
<evidence type="ECO:0000313" key="3">
    <source>
        <dbReference type="Proteomes" id="UP000266841"/>
    </source>
</evidence>
<feature type="non-terminal residue" evidence="2">
    <location>
        <position position="1"/>
    </location>
</feature>
<feature type="compositionally biased region" description="Low complexity" evidence="1">
    <location>
        <begin position="88"/>
        <end position="98"/>
    </location>
</feature>
<feature type="region of interest" description="Disordered" evidence="1">
    <location>
        <begin position="343"/>
        <end position="362"/>
    </location>
</feature>
<proteinExistence type="predicted"/>
<dbReference type="OrthoDB" id="361693at2759"/>
<keyword evidence="3" id="KW-1185">Reference proteome</keyword>
<name>K0S8X8_THAOC</name>
<comment type="caution">
    <text evidence="2">The sequence shown here is derived from an EMBL/GenBank/DDBJ whole genome shotgun (WGS) entry which is preliminary data.</text>
</comment>
<dbReference type="Proteomes" id="UP000266841">
    <property type="component" value="Unassembled WGS sequence"/>
</dbReference>
<evidence type="ECO:0000256" key="1">
    <source>
        <dbReference type="SAM" id="MobiDB-lite"/>
    </source>
</evidence>
<gene>
    <name evidence="2" type="ORF">THAOC_16778</name>
</gene>
<protein>
    <submittedName>
        <fullName evidence="2">Uncharacterized protein</fullName>
    </submittedName>
</protein>
<feature type="region of interest" description="Disordered" evidence="1">
    <location>
        <begin position="84"/>
        <end position="251"/>
    </location>
</feature>
<evidence type="ECO:0000313" key="2">
    <source>
        <dbReference type="EMBL" id="EJK62603.1"/>
    </source>
</evidence>
<feature type="compositionally biased region" description="Basic and acidic residues" evidence="1">
    <location>
        <begin position="180"/>
        <end position="198"/>
    </location>
</feature>
<sequence>ACLVEPLYDARQAGRVDRKNALLALVSGRGQGALAPSPPSPDPAVESARATLTALLAAGTVETLAECIVGKLLRLTADEVEEWDADPRGGTSATSTSTGRGGTRRAGRRAEAVRVRAASGSGEEGARPGRVVAPRADAEGRRRRNARPGGVLPRPRAVPRHHGPRREPPPRLRGVALVRARSDARGRPGGGHEPRRGQGDAGPGRPGRGRVLDEPRGGGVRGGVPVGGEAHGGAGPGHGALRGEVSRDDGGPVERAVLATGHMALMHVRGTDDPPQLASVREHSVLALGLAFDLARRVEGEECLRVTLMAVSSLVEANGVALEPVVRAIAEQLPGLWERAGDSVPDSRLSAVGAPAPDHEDG</sequence>
<dbReference type="AlphaFoldDB" id="K0S8X8"/>
<organism evidence="2 3">
    <name type="scientific">Thalassiosira oceanica</name>
    <name type="common">Marine diatom</name>
    <dbReference type="NCBI Taxonomy" id="159749"/>
    <lineage>
        <taxon>Eukaryota</taxon>
        <taxon>Sar</taxon>
        <taxon>Stramenopiles</taxon>
        <taxon>Ochrophyta</taxon>
        <taxon>Bacillariophyta</taxon>
        <taxon>Coscinodiscophyceae</taxon>
        <taxon>Thalassiosirophycidae</taxon>
        <taxon>Thalassiosirales</taxon>
        <taxon>Thalassiosiraceae</taxon>
        <taxon>Thalassiosira</taxon>
    </lineage>
</organism>